<comment type="similarity">
    <text evidence="1">Belongs to the universal ribosomal protein uS17 family.</text>
</comment>
<feature type="region of interest" description="Disordered" evidence="4">
    <location>
        <begin position="134"/>
        <end position="157"/>
    </location>
</feature>
<dbReference type="GO" id="GO:0003735">
    <property type="term" value="F:structural constituent of ribosome"/>
    <property type="evidence" value="ECO:0007669"/>
    <property type="project" value="InterPro"/>
</dbReference>
<evidence type="ECO:0000256" key="2">
    <source>
        <dbReference type="ARBA" id="ARBA00022980"/>
    </source>
</evidence>
<dbReference type="CDD" id="cd00364">
    <property type="entry name" value="Ribosomal_uS17"/>
    <property type="match status" value="1"/>
</dbReference>
<dbReference type="Gene3D" id="2.40.50.140">
    <property type="entry name" value="Nucleic acid-binding proteins"/>
    <property type="match status" value="1"/>
</dbReference>
<dbReference type="PANTHER" id="PTHR10744:SF1">
    <property type="entry name" value="SMALL RIBOSOMAL SUBUNIT PROTEIN US17M"/>
    <property type="match status" value="1"/>
</dbReference>
<gene>
    <name evidence="5" type="ORF">B0T19DRAFT_277541</name>
</gene>
<dbReference type="GO" id="GO:0006412">
    <property type="term" value="P:translation"/>
    <property type="evidence" value="ECO:0007669"/>
    <property type="project" value="InterPro"/>
</dbReference>
<dbReference type="GO" id="GO:1990904">
    <property type="term" value="C:ribonucleoprotein complex"/>
    <property type="evidence" value="ECO:0007669"/>
    <property type="project" value="UniProtKB-KW"/>
</dbReference>
<dbReference type="SUPFAM" id="SSF50249">
    <property type="entry name" value="Nucleic acid-binding proteins"/>
    <property type="match status" value="1"/>
</dbReference>
<name>A0AAE0I7Q8_9PEZI</name>
<evidence type="ECO:0000256" key="3">
    <source>
        <dbReference type="ARBA" id="ARBA00023274"/>
    </source>
</evidence>
<reference evidence="5" key="1">
    <citation type="journal article" date="2023" name="Mol. Phylogenet. Evol.">
        <title>Genome-scale phylogeny and comparative genomics of the fungal order Sordariales.</title>
        <authorList>
            <person name="Hensen N."/>
            <person name="Bonometti L."/>
            <person name="Westerberg I."/>
            <person name="Brannstrom I.O."/>
            <person name="Guillou S."/>
            <person name="Cros-Aarteil S."/>
            <person name="Calhoun S."/>
            <person name="Haridas S."/>
            <person name="Kuo A."/>
            <person name="Mondo S."/>
            <person name="Pangilinan J."/>
            <person name="Riley R."/>
            <person name="LaButti K."/>
            <person name="Andreopoulos B."/>
            <person name="Lipzen A."/>
            <person name="Chen C."/>
            <person name="Yan M."/>
            <person name="Daum C."/>
            <person name="Ng V."/>
            <person name="Clum A."/>
            <person name="Steindorff A."/>
            <person name="Ohm R.A."/>
            <person name="Martin F."/>
            <person name="Silar P."/>
            <person name="Natvig D.O."/>
            <person name="Lalanne C."/>
            <person name="Gautier V."/>
            <person name="Ament-Velasquez S.L."/>
            <person name="Kruys A."/>
            <person name="Hutchinson M.I."/>
            <person name="Powell A.J."/>
            <person name="Barry K."/>
            <person name="Miller A.N."/>
            <person name="Grigoriev I.V."/>
            <person name="Debuchy R."/>
            <person name="Gladieux P."/>
            <person name="Hiltunen Thoren M."/>
            <person name="Johannesson H."/>
        </authorList>
    </citation>
    <scope>NUCLEOTIDE SEQUENCE</scope>
    <source>
        <strain evidence="5">SMH4131-1</strain>
    </source>
</reference>
<accession>A0AAE0I7Q8</accession>
<evidence type="ECO:0000313" key="6">
    <source>
        <dbReference type="Proteomes" id="UP001286456"/>
    </source>
</evidence>
<dbReference type="PANTHER" id="PTHR10744">
    <property type="entry name" value="40S RIBOSOMAL PROTEIN S11 FAMILY MEMBER"/>
    <property type="match status" value="1"/>
</dbReference>
<dbReference type="EMBL" id="JAUEPO010000006">
    <property type="protein sequence ID" value="KAK3320021.1"/>
    <property type="molecule type" value="Genomic_DNA"/>
</dbReference>
<evidence type="ECO:0000313" key="5">
    <source>
        <dbReference type="EMBL" id="KAK3320021.1"/>
    </source>
</evidence>
<dbReference type="Proteomes" id="UP001286456">
    <property type="component" value="Unassembled WGS sequence"/>
</dbReference>
<dbReference type="GO" id="GO:0005739">
    <property type="term" value="C:mitochondrion"/>
    <property type="evidence" value="ECO:0007669"/>
    <property type="project" value="TreeGrafter"/>
</dbReference>
<dbReference type="Pfam" id="PF00366">
    <property type="entry name" value="Ribosomal_S17"/>
    <property type="match status" value="1"/>
</dbReference>
<protein>
    <recommendedName>
        <fullName evidence="7">Ribosomal protein S17</fullName>
    </recommendedName>
</protein>
<dbReference type="InterPro" id="IPR012340">
    <property type="entry name" value="NA-bd_OB-fold"/>
</dbReference>
<sequence length="184" mass="19876">MATSTTAAAAASSVAALAAQMSKTACGGKPFRELHGVVVSAGLMQRTVKVRVGGQKWNSFLQKHFDAPKTYLVHDPADSLRTGDVVSITPGFRTSKTKRHVVKSIIAPAGVPVEERPAVPSETERWERKAAKKLAKEERKTLRDHAQKTADALEHAERLARKAHREILLRKRILGGGAAVAGEE</sequence>
<keyword evidence="6" id="KW-1185">Reference proteome</keyword>
<dbReference type="AlphaFoldDB" id="A0AAE0I7Q8"/>
<keyword evidence="2" id="KW-0689">Ribosomal protein</keyword>
<organism evidence="5 6">
    <name type="scientific">Cercophora scortea</name>
    <dbReference type="NCBI Taxonomy" id="314031"/>
    <lineage>
        <taxon>Eukaryota</taxon>
        <taxon>Fungi</taxon>
        <taxon>Dikarya</taxon>
        <taxon>Ascomycota</taxon>
        <taxon>Pezizomycotina</taxon>
        <taxon>Sordariomycetes</taxon>
        <taxon>Sordariomycetidae</taxon>
        <taxon>Sordariales</taxon>
        <taxon>Lasiosphaeriaceae</taxon>
        <taxon>Cercophora</taxon>
    </lineage>
</organism>
<evidence type="ECO:0000256" key="4">
    <source>
        <dbReference type="SAM" id="MobiDB-lite"/>
    </source>
</evidence>
<dbReference type="InterPro" id="IPR000266">
    <property type="entry name" value="Ribosomal_uS17"/>
</dbReference>
<proteinExistence type="inferred from homology"/>
<evidence type="ECO:0008006" key="7">
    <source>
        <dbReference type="Google" id="ProtNLM"/>
    </source>
</evidence>
<comment type="caution">
    <text evidence="5">The sequence shown here is derived from an EMBL/GenBank/DDBJ whole genome shotgun (WGS) entry which is preliminary data.</text>
</comment>
<dbReference type="GO" id="GO:0005840">
    <property type="term" value="C:ribosome"/>
    <property type="evidence" value="ECO:0007669"/>
    <property type="project" value="UniProtKB-KW"/>
</dbReference>
<evidence type="ECO:0000256" key="1">
    <source>
        <dbReference type="ARBA" id="ARBA00010254"/>
    </source>
</evidence>
<reference evidence="5" key="2">
    <citation type="submission" date="2023-06" db="EMBL/GenBank/DDBJ databases">
        <authorList>
            <consortium name="Lawrence Berkeley National Laboratory"/>
            <person name="Haridas S."/>
            <person name="Hensen N."/>
            <person name="Bonometti L."/>
            <person name="Westerberg I."/>
            <person name="Brannstrom I.O."/>
            <person name="Guillou S."/>
            <person name="Cros-Aarteil S."/>
            <person name="Calhoun S."/>
            <person name="Kuo A."/>
            <person name="Mondo S."/>
            <person name="Pangilinan J."/>
            <person name="Riley R."/>
            <person name="Labutti K."/>
            <person name="Andreopoulos B."/>
            <person name="Lipzen A."/>
            <person name="Chen C."/>
            <person name="Yanf M."/>
            <person name="Daum C."/>
            <person name="Ng V."/>
            <person name="Clum A."/>
            <person name="Steindorff A."/>
            <person name="Ohm R."/>
            <person name="Martin F."/>
            <person name="Silar P."/>
            <person name="Natvig D."/>
            <person name="Lalanne C."/>
            <person name="Gautier V."/>
            <person name="Ament-Velasquez S.L."/>
            <person name="Kruys A."/>
            <person name="Hutchinson M.I."/>
            <person name="Powell A.J."/>
            <person name="Barry K."/>
            <person name="Miller A.N."/>
            <person name="Grigoriev I.V."/>
            <person name="Debuchy R."/>
            <person name="Gladieux P."/>
            <person name="Thoren M.H."/>
            <person name="Johannesson H."/>
        </authorList>
    </citation>
    <scope>NUCLEOTIDE SEQUENCE</scope>
    <source>
        <strain evidence="5">SMH4131-1</strain>
    </source>
</reference>
<keyword evidence="3" id="KW-0687">Ribonucleoprotein</keyword>